<protein>
    <submittedName>
        <fullName evidence="1">Uncharacterized protein</fullName>
    </submittedName>
</protein>
<dbReference type="EMBL" id="BARV01013708">
    <property type="protein sequence ID" value="GAI25393.1"/>
    <property type="molecule type" value="Genomic_DNA"/>
</dbReference>
<feature type="non-terminal residue" evidence="1">
    <location>
        <position position="1"/>
    </location>
</feature>
<gene>
    <name evidence="1" type="ORF">S06H3_24551</name>
</gene>
<accession>X1M215</accession>
<organism evidence="1">
    <name type="scientific">marine sediment metagenome</name>
    <dbReference type="NCBI Taxonomy" id="412755"/>
    <lineage>
        <taxon>unclassified sequences</taxon>
        <taxon>metagenomes</taxon>
        <taxon>ecological metagenomes</taxon>
    </lineage>
</organism>
<name>X1M215_9ZZZZ</name>
<evidence type="ECO:0000313" key="1">
    <source>
        <dbReference type="EMBL" id="GAI25393.1"/>
    </source>
</evidence>
<feature type="non-terminal residue" evidence="1">
    <location>
        <position position="127"/>
    </location>
</feature>
<sequence>GNVAPVEELVEISLLSSSPRGVDFSWDGNTWGRGTVTIDAGKSSVDFFYTDETAGDTNIVTAMAPPEKGWIAGTSPVTVTPSQARAFRVFHDGVASVNVQETINVQAIDEFGNDATGPPNDNPPYDA</sequence>
<proteinExistence type="predicted"/>
<dbReference type="AlphaFoldDB" id="X1M215"/>
<comment type="caution">
    <text evidence="1">The sequence shown here is derived from an EMBL/GenBank/DDBJ whole genome shotgun (WGS) entry which is preliminary data.</text>
</comment>
<reference evidence="1" key="1">
    <citation type="journal article" date="2014" name="Front. Microbiol.">
        <title>High frequency of phylogenetically diverse reductive dehalogenase-homologous genes in deep subseafloor sedimentary metagenomes.</title>
        <authorList>
            <person name="Kawai M."/>
            <person name="Futagami T."/>
            <person name="Toyoda A."/>
            <person name="Takaki Y."/>
            <person name="Nishi S."/>
            <person name="Hori S."/>
            <person name="Arai W."/>
            <person name="Tsubouchi T."/>
            <person name="Morono Y."/>
            <person name="Uchiyama I."/>
            <person name="Ito T."/>
            <person name="Fujiyama A."/>
            <person name="Inagaki F."/>
            <person name="Takami H."/>
        </authorList>
    </citation>
    <scope>NUCLEOTIDE SEQUENCE</scope>
    <source>
        <strain evidence="1">Expedition CK06-06</strain>
    </source>
</reference>